<evidence type="ECO:0000256" key="1">
    <source>
        <dbReference type="ARBA" id="ARBA00001974"/>
    </source>
</evidence>
<dbReference type="Proteomes" id="UP000554235">
    <property type="component" value="Unassembled WGS sequence"/>
</dbReference>
<evidence type="ECO:0000256" key="2">
    <source>
        <dbReference type="ARBA" id="ARBA00010139"/>
    </source>
</evidence>
<keyword evidence="9" id="KW-1185">Reference proteome</keyword>
<keyword evidence="5" id="KW-0521">NADP</keyword>
<dbReference type="InterPro" id="IPR050775">
    <property type="entry name" value="FAD-binding_Monooxygenases"/>
</dbReference>
<comment type="caution">
    <text evidence="8">The sequence shown here is derived from an EMBL/GenBank/DDBJ whole genome shotgun (WGS) entry which is preliminary data.</text>
</comment>
<keyword evidence="7 8" id="KW-0503">Monooxygenase</keyword>
<proteinExistence type="inferred from homology"/>
<name>A0A8H4P749_9HYPO</name>
<organism evidence="8 9">
    <name type="scientific">Fusarium albosuccineum</name>
    <dbReference type="NCBI Taxonomy" id="1237068"/>
    <lineage>
        <taxon>Eukaryota</taxon>
        <taxon>Fungi</taxon>
        <taxon>Dikarya</taxon>
        <taxon>Ascomycota</taxon>
        <taxon>Pezizomycotina</taxon>
        <taxon>Sordariomycetes</taxon>
        <taxon>Hypocreomycetidae</taxon>
        <taxon>Hypocreales</taxon>
        <taxon>Nectriaceae</taxon>
        <taxon>Fusarium</taxon>
        <taxon>Fusarium decemcellulare species complex</taxon>
    </lineage>
</organism>
<dbReference type="Gene3D" id="3.50.50.60">
    <property type="entry name" value="FAD/NAD(P)-binding domain"/>
    <property type="match status" value="1"/>
</dbReference>
<accession>A0A8H4P749</accession>
<evidence type="ECO:0000313" key="9">
    <source>
        <dbReference type="Proteomes" id="UP000554235"/>
    </source>
</evidence>
<evidence type="ECO:0000256" key="3">
    <source>
        <dbReference type="ARBA" id="ARBA00022630"/>
    </source>
</evidence>
<dbReference type="EMBL" id="JAADYS010002078">
    <property type="protein sequence ID" value="KAF4459828.1"/>
    <property type="molecule type" value="Genomic_DNA"/>
</dbReference>
<protein>
    <submittedName>
        <fullName evidence="8">Cyclopentanone 12-monooxygenase</fullName>
    </submittedName>
</protein>
<evidence type="ECO:0000256" key="4">
    <source>
        <dbReference type="ARBA" id="ARBA00022827"/>
    </source>
</evidence>
<gene>
    <name evidence="8" type="ORF">FALBO_13413</name>
</gene>
<dbReference type="AlphaFoldDB" id="A0A8H4P749"/>
<dbReference type="InterPro" id="IPR036188">
    <property type="entry name" value="FAD/NAD-bd_sf"/>
</dbReference>
<evidence type="ECO:0000256" key="7">
    <source>
        <dbReference type="ARBA" id="ARBA00023033"/>
    </source>
</evidence>
<evidence type="ECO:0000256" key="5">
    <source>
        <dbReference type="ARBA" id="ARBA00022857"/>
    </source>
</evidence>
<keyword evidence="4" id="KW-0274">FAD</keyword>
<evidence type="ECO:0000256" key="6">
    <source>
        <dbReference type="ARBA" id="ARBA00023002"/>
    </source>
</evidence>
<dbReference type="PANTHER" id="PTHR43098:SF3">
    <property type="entry name" value="L-ORNITHINE N(5)-MONOOXYGENASE-RELATED"/>
    <property type="match status" value="1"/>
</dbReference>
<dbReference type="OrthoDB" id="66881at2759"/>
<keyword evidence="6" id="KW-0560">Oxidoreductase</keyword>
<sequence length="113" mass="13501">MASDYGGVWYWNRYPGARVDSAVPHYEFSDSGLWREWTWKQRFPGSAEIRDYFSYVADKWGLRKDTHFNTHISKAVWDEQTKRWAIESKDGKRYVARYFLLNTGFAAKRHVPE</sequence>
<dbReference type="SUPFAM" id="SSF51905">
    <property type="entry name" value="FAD/NAD(P)-binding domain"/>
    <property type="match status" value="1"/>
</dbReference>
<comment type="similarity">
    <text evidence="2">Belongs to the FAD-binding monooxygenase family.</text>
</comment>
<evidence type="ECO:0000313" key="8">
    <source>
        <dbReference type="EMBL" id="KAF4459828.1"/>
    </source>
</evidence>
<dbReference type="PANTHER" id="PTHR43098">
    <property type="entry name" value="L-ORNITHINE N(5)-MONOOXYGENASE-RELATED"/>
    <property type="match status" value="1"/>
</dbReference>
<dbReference type="GO" id="GO:0004497">
    <property type="term" value="F:monooxygenase activity"/>
    <property type="evidence" value="ECO:0007669"/>
    <property type="project" value="UniProtKB-KW"/>
</dbReference>
<reference evidence="8 9" key="1">
    <citation type="submission" date="2020-01" db="EMBL/GenBank/DDBJ databases">
        <title>Identification and distribution of gene clusters putatively required for synthesis of sphingolipid metabolism inhibitors in phylogenetically diverse species of the filamentous fungus Fusarium.</title>
        <authorList>
            <person name="Kim H.-S."/>
            <person name="Busman M."/>
            <person name="Brown D.W."/>
            <person name="Divon H."/>
            <person name="Uhlig S."/>
            <person name="Proctor R.H."/>
        </authorList>
    </citation>
    <scope>NUCLEOTIDE SEQUENCE [LARGE SCALE GENOMIC DNA]</scope>
    <source>
        <strain evidence="8 9">NRRL 20459</strain>
    </source>
</reference>
<comment type="cofactor">
    <cofactor evidence="1">
        <name>FAD</name>
        <dbReference type="ChEBI" id="CHEBI:57692"/>
    </cofactor>
</comment>
<keyword evidence="3" id="KW-0285">Flavoprotein</keyword>